<gene>
    <name evidence="3" type="ORF">GCM10011343_06370</name>
</gene>
<organism evidence="3 4">
    <name type="scientific">Flavobacterium orientale</name>
    <dbReference type="NCBI Taxonomy" id="1756020"/>
    <lineage>
        <taxon>Bacteria</taxon>
        <taxon>Pseudomonadati</taxon>
        <taxon>Bacteroidota</taxon>
        <taxon>Flavobacteriia</taxon>
        <taxon>Flavobacteriales</taxon>
        <taxon>Flavobacteriaceae</taxon>
        <taxon>Flavobacterium</taxon>
    </lineage>
</organism>
<feature type="region of interest" description="Disordered" evidence="1">
    <location>
        <begin position="525"/>
        <end position="544"/>
    </location>
</feature>
<dbReference type="Proteomes" id="UP000625735">
    <property type="component" value="Unassembled WGS sequence"/>
</dbReference>
<evidence type="ECO:0000256" key="2">
    <source>
        <dbReference type="SAM" id="SignalP"/>
    </source>
</evidence>
<protein>
    <recommendedName>
        <fullName evidence="5">T9SS sorting signal type C domain-containing protein</fullName>
    </recommendedName>
</protein>
<name>A0A916XXB2_9FLAO</name>
<reference evidence="3" key="1">
    <citation type="journal article" date="2014" name="Int. J. Syst. Evol. Microbiol.">
        <title>Complete genome sequence of Corynebacterium casei LMG S-19264T (=DSM 44701T), isolated from a smear-ripened cheese.</title>
        <authorList>
            <consortium name="US DOE Joint Genome Institute (JGI-PGF)"/>
            <person name="Walter F."/>
            <person name="Albersmeier A."/>
            <person name="Kalinowski J."/>
            <person name="Ruckert C."/>
        </authorList>
    </citation>
    <scope>NUCLEOTIDE SEQUENCE</scope>
    <source>
        <strain evidence="3">CGMCC 1.12506</strain>
    </source>
</reference>
<dbReference type="RefSeq" id="WP_188361078.1">
    <property type="nucleotide sequence ID" value="NZ_BMFG01000002.1"/>
</dbReference>
<feature type="signal peptide" evidence="2">
    <location>
        <begin position="1"/>
        <end position="19"/>
    </location>
</feature>
<comment type="caution">
    <text evidence="3">The sequence shown here is derived from an EMBL/GenBank/DDBJ whole genome shotgun (WGS) entry which is preliminary data.</text>
</comment>
<dbReference type="AlphaFoldDB" id="A0A916XXB2"/>
<proteinExistence type="predicted"/>
<dbReference type="EMBL" id="BMFG01000002">
    <property type="protein sequence ID" value="GGD18462.1"/>
    <property type="molecule type" value="Genomic_DNA"/>
</dbReference>
<accession>A0A916XXB2</accession>
<evidence type="ECO:0000313" key="3">
    <source>
        <dbReference type="EMBL" id="GGD18462.1"/>
    </source>
</evidence>
<feature type="chain" id="PRO_5037365884" description="T9SS sorting signal type C domain-containing protein" evidence="2">
    <location>
        <begin position="20"/>
        <end position="819"/>
    </location>
</feature>
<keyword evidence="2" id="KW-0732">Signal</keyword>
<evidence type="ECO:0000256" key="1">
    <source>
        <dbReference type="SAM" id="MobiDB-lite"/>
    </source>
</evidence>
<evidence type="ECO:0008006" key="5">
    <source>
        <dbReference type="Google" id="ProtNLM"/>
    </source>
</evidence>
<keyword evidence="4" id="KW-1185">Reference proteome</keyword>
<evidence type="ECO:0000313" key="4">
    <source>
        <dbReference type="Proteomes" id="UP000625735"/>
    </source>
</evidence>
<sequence length="819" mass="90432">MRTKLLLIISLLSTLSVLSQSIGDYRTKGAGPVAWNNANSWQVYNGTTWEDAIDYPGQNEGNYDVEIASDHTITLPSSTGFNVFMPYQFGTLTINGQLYLSPNQNVYVNASATVVTENEGSIYFQGNADLRFPANMPISVFPYGLLPPDGNCNASKRVYIGTILFSTCNGNGPGDPISFLELMEANGSLISVINATFADCNAAAFTADLLPSYVGLAGTNTSFSWIVTEPDLNEVTSTANPFSVDLNKEGVYQFRLTYVTYYNNTSYTHTRVVEYDNKLTTWDGDWTNGIPDLNTRVVIAEDYSAGSFSSCFLKINNGATLTINPDNYVEVAGSIDNQGAIIVESEGSLVQNDDASSFSGNNITVKRTTRPMRRSDYVYWGSPVQENVLTQIPTVFDKKFRWQAGASYNWFDLTTTTPTPGNGFITRVRNIAPYNTTATPITFTFSGKPNNGEVTVPVSFVNAETTNYGNYNLIANPYPSGIDAEAFIIANTDVLSGTIYFWTSLSAYTLATQYTAMDYASWNLSGASTPPSSDPENEDLNPRGTIASAQGMFVQAKANGTVTFSNTMREIDNNDQFFRTENSAERSQAINIERQKNRLWLLLSNNNGVFRNMMVGYIEGATNNFEDTFDGVSFTSNPIDFYSVLNDKNLVIQGRALPFNNSDVITLGYKTTQAGQYTIQINGVDGFFSKGFPVYIHDKTTNTYHNIRSASYSFTTAAGTFNNRFELVFDNEDTTYGKNEMSQNEVLVYGADQSIYVTSKEIKIKAIEVYDILGKQLFLNTMVDANEFVTPIHTTTTSFLIVKTTLENNTTSTKKIIFQ</sequence>
<reference evidence="3" key="2">
    <citation type="submission" date="2020-09" db="EMBL/GenBank/DDBJ databases">
        <authorList>
            <person name="Sun Q."/>
            <person name="Zhou Y."/>
        </authorList>
    </citation>
    <scope>NUCLEOTIDE SEQUENCE</scope>
    <source>
        <strain evidence="3">CGMCC 1.12506</strain>
    </source>
</reference>
<dbReference type="NCBIfam" id="NF033708">
    <property type="entry name" value="T9SS_Cterm_ChiA"/>
    <property type="match status" value="1"/>
</dbReference>